<dbReference type="Gene3D" id="3.30.420.380">
    <property type="match status" value="1"/>
</dbReference>
<dbReference type="Pfam" id="PF05134">
    <property type="entry name" value="T2SSL"/>
    <property type="match status" value="1"/>
</dbReference>
<evidence type="ECO:0000259" key="1">
    <source>
        <dbReference type="Pfam" id="PF05134"/>
    </source>
</evidence>
<dbReference type="AlphaFoldDB" id="Q221L3"/>
<evidence type="ECO:0000313" key="2">
    <source>
        <dbReference type="EMBL" id="ABD68290.1"/>
    </source>
</evidence>
<dbReference type="InterPro" id="IPR024230">
    <property type="entry name" value="GspL_cyto_dom"/>
</dbReference>
<dbReference type="HOGENOM" id="CLU_640597_0_0_4"/>
<dbReference type="SUPFAM" id="SSF53067">
    <property type="entry name" value="Actin-like ATPase domain"/>
    <property type="match status" value="1"/>
</dbReference>
<evidence type="ECO:0000313" key="3">
    <source>
        <dbReference type="Proteomes" id="UP000008332"/>
    </source>
</evidence>
<accession>Q221L3</accession>
<dbReference type="NCBIfam" id="TIGR01709">
    <property type="entry name" value="typeII_sec_gspL"/>
    <property type="match status" value="1"/>
</dbReference>
<proteinExistence type="predicted"/>
<gene>
    <name evidence="2" type="ordered locus">Rfer_0539</name>
</gene>
<reference evidence="3" key="1">
    <citation type="submission" date="2006-02" db="EMBL/GenBank/DDBJ databases">
        <title>Complete sequence of chromosome of Rhodoferax ferrireducens DSM 15236.</title>
        <authorList>
            <person name="Copeland A."/>
            <person name="Lucas S."/>
            <person name="Lapidus A."/>
            <person name="Barry K."/>
            <person name="Detter J.C."/>
            <person name="Glavina del Rio T."/>
            <person name="Hammon N."/>
            <person name="Israni S."/>
            <person name="Pitluck S."/>
            <person name="Brettin T."/>
            <person name="Bruce D."/>
            <person name="Han C."/>
            <person name="Tapia R."/>
            <person name="Gilna P."/>
            <person name="Kiss H."/>
            <person name="Schmutz J."/>
            <person name="Larimer F."/>
            <person name="Land M."/>
            <person name="Kyrpides N."/>
            <person name="Ivanova N."/>
            <person name="Richardson P."/>
        </authorList>
    </citation>
    <scope>NUCLEOTIDE SEQUENCE [LARGE SCALE GENOMIC DNA]</scope>
    <source>
        <strain evidence="3">ATCC BAA-621 / DSM 15236 / T118</strain>
    </source>
</reference>
<dbReference type="STRING" id="338969.Rfer_0539"/>
<dbReference type="KEGG" id="rfr:Rfer_0539"/>
<sequence>MTADTHQPAPMTTLIVTLPAEPLDAAALYDYVLTRDGSTVAEQSRAPLALLPLVGKADCEVVALVSAQRLSWHQVQLPKGTLGRRLFQDGGALRVRAVLDGLLEDRLLDDTEQLHFALEPQPPTDAPVWVAVCERAWLRAALQVLEQSGRAVSRIVPEFTPQALTNTLYVTGEADAAYLVGAAEGSVAVLPLSREAMALLAGSEEKNVVAEPAVVASAEALFQRPVTLQQSALRQLQAAQSAWDLAQFDLVTSQSARTWKRWAGAARGLLSAPRWRAARLAVLALLIINLAGLNAWAWKEKSLLNSQRQAIQAVLTTTFPQVRVVVDAPTQMAREVATLQQASGAPSGRDLESMLGAFGAVAPVNAVPEAIEYVAGEARLKGLKLTAEQLTAIASQLKPQGYAVNVEADNVVIKQVAAL</sequence>
<name>Q221L3_ALBFT</name>
<dbReference type="GO" id="GO:0009276">
    <property type="term" value="C:Gram-negative-bacterium-type cell wall"/>
    <property type="evidence" value="ECO:0007669"/>
    <property type="project" value="InterPro"/>
</dbReference>
<dbReference type="InterPro" id="IPR007812">
    <property type="entry name" value="T2SS_protein-GspL"/>
</dbReference>
<organism evidence="2 3">
    <name type="scientific">Albidiferax ferrireducens (strain ATCC BAA-621 / DSM 15236 / T118)</name>
    <name type="common">Rhodoferax ferrireducens</name>
    <dbReference type="NCBI Taxonomy" id="338969"/>
    <lineage>
        <taxon>Bacteria</taxon>
        <taxon>Pseudomonadati</taxon>
        <taxon>Pseudomonadota</taxon>
        <taxon>Betaproteobacteria</taxon>
        <taxon>Burkholderiales</taxon>
        <taxon>Comamonadaceae</taxon>
        <taxon>Rhodoferax</taxon>
    </lineage>
</organism>
<dbReference type="eggNOG" id="COG3297">
    <property type="taxonomic scope" value="Bacteria"/>
</dbReference>
<dbReference type="EMBL" id="CP000267">
    <property type="protein sequence ID" value="ABD68290.1"/>
    <property type="molecule type" value="Genomic_DNA"/>
</dbReference>
<keyword evidence="3" id="KW-1185">Reference proteome</keyword>
<dbReference type="InterPro" id="IPR043129">
    <property type="entry name" value="ATPase_NBD"/>
</dbReference>
<protein>
    <recommendedName>
        <fullName evidence="1">GspL cytoplasmic actin-ATPase-like domain-containing protein</fullName>
    </recommendedName>
</protein>
<dbReference type="GO" id="GO:0015627">
    <property type="term" value="C:type II protein secretion system complex"/>
    <property type="evidence" value="ECO:0007669"/>
    <property type="project" value="InterPro"/>
</dbReference>
<dbReference type="GO" id="GO:0015628">
    <property type="term" value="P:protein secretion by the type II secretion system"/>
    <property type="evidence" value="ECO:0007669"/>
    <property type="project" value="InterPro"/>
</dbReference>
<feature type="domain" description="GspL cytoplasmic actin-ATPase-like" evidence="1">
    <location>
        <begin position="56"/>
        <end position="217"/>
    </location>
</feature>
<dbReference type="Proteomes" id="UP000008332">
    <property type="component" value="Chromosome"/>
</dbReference>